<feature type="active site" description="Proton donor" evidence="14">
    <location>
        <position position="53"/>
    </location>
</feature>
<feature type="domain" description="CMP/dCMP-type deaminase" evidence="17">
    <location>
        <begin position="2"/>
        <end position="126"/>
    </location>
</feature>
<dbReference type="CDD" id="cd01284">
    <property type="entry name" value="Riboflavin_deaminase-reductase"/>
    <property type="match status" value="1"/>
</dbReference>
<feature type="binding site" evidence="15">
    <location>
        <position position="290"/>
    </location>
    <ligand>
        <name>substrate</name>
    </ligand>
</feature>
<dbReference type="EC" id="1.1.1.193" evidence="13"/>
<evidence type="ECO:0000256" key="6">
    <source>
        <dbReference type="ARBA" id="ARBA00022619"/>
    </source>
</evidence>
<evidence type="ECO:0000256" key="1">
    <source>
        <dbReference type="ARBA" id="ARBA00002151"/>
    </source>
</evidence>
<evidence type="ECO:0000256" key="15">
    <source>
        <dbReference type="PIRSR" id="PIRSR006769-2"/>
    </source>
</evidence>
<comment type="similarity">
    <text evidence="5 13">In the C-terminal section; belongs to the HTP reductase family.</text>
</comment>
<comment type="cofactor">
    <cofactor evidence="13 16">
        <name>Zn(2+)</name>
        <dbReference type="ChEBI" id="CHEBI:29105"/>
    </cofactor>
    <text evidence="13 16">Binds 1 zinc ion.</text>
</comment>
<dbReference type="PROSITE" id="PS51747">
    <property type="entry name" value="CYT_DCMP_DEAMINASES_2"/>
    <property type="match status" value="1"/>
</dbReference>
<evidence type="ECO:0000256" key="3">
    <source>
        <dbReference type="ARBA" id="ARBA00004910"/>
    </source>
</evidence>
<dbReference type="RefSeq" id="WP_163345076.1">
    <property type="nucleotide sequence ID" value="NZ_CP048409.1"/>
</dbReference>
<evidence type="ECO:0000256" key="16">
    <source>
        <dbReference type="PIRSR" id="PIRSR006769-3"/>
    </source>
</evidence>
<evidence type="ECO:0000256" key="14">
    <source>
        <dbReference type="PIRSR" id="PIRSR006769-1"/>
    </source>
</evidence>
<feature type="binding site" evidence="15">
    <location>
        <position position="178"/>
    </location>
    <ligand>
        <name>NADP(+)</name>
        <dbReference type="ChEBI" id="CHEBI:58349"/>
    </ligand>
</feature>
<dbReference type="InterPro" id="IPR016192">
    <property type="entry name" value="APOBEC/CMP_deaminase_Zn-bd"/>
</dbReference>
<dbReference type="SUPFAM" id="SSF53927">
    <property type="entry name" value="Cytidine deaminase-like"/>
    <property type="match status" value="1"/>
</dbReference>
<accession>A0A6C0RAN4</accession>
<dbReference type="NCBIfam" id="TIGR00326">
    <property type="entry name" value="eubact_ribD"/>
    <property type="match status" value="1"/>
</dbReference>
<dbReference type="PANTHER" id="PTHR38011:SF7">
    <property type="entry name" value="2,5-DIAMINO-6-RIBOSYLAMINO-4(3H)-PYRIMIDINONE 5'-PHOSPHATE REDUCTASE"/>
    <property type="match status" value="1"/>
</dbReference>
<dbReference type="Proteomes" id="UP000474630">
    <property type="component" value="Chromosome"/>
</dbReference>
<feature type="binding site" evidence="16">
    <location>
        <position position="51"/>
    </location>
    <ligand>
        <name>Zn(2+)</name>
        <dbReference type="ChEBI" id="CHEBI:29105"/>
        <note>catalytic</note>
    </ligand>
</feature>
<reference evidence="18 19" key="1">
    <citation type="submission" date="2020-02" db="EMBL/GenBank/DDBJ databases">
        <title>Genome sequencing for Draconibacterium sp. strain M1.</title>
        <authorList>
            <person name="Park S.-J."/>
        </authorList>
    </citation>
    <scope>NUCLEOTIDE SEQUENCE [LARGE SCALE GENOMIC DNA]</scope>
    <source>
        <strain evidence="18 19">M1</strain>
    </source>
</reference>
<keyword evidence="6 13" id="KW-0686">Riboflavin biosynthesis</keyword>
<evidence type="ECO:0000256" key="7">
    <source>
        <dbReference type="ARBA" id="ARBA00022723"/>
    </source>
</evidence>
<dbReference type="Gene3D" id="3.40.430.10">
    <property type="entry name" value="Dihydrofolate Reductase, subunit A"/>
    <property type="match status" value="1"/>
</dbReference>
<dbReference type="InterPro" id="IPR024072">
    <property type="entry name" value="DHFR-like_dom_sf"/>
</dbReference>
<dbReference type="InterPro" id="IPR050765">
    <property type="entry name" value="Riboflavin_Biosynth_HTPR"/>
</dbReference>
<dbReference type="GO" id="GO:0008835">
    <property type="term" value="F:diaminohydroxyphosphoribosylaminopyrimidine deaminase activity"/>
    <property type="evidence" value="ECO:0007669"/>
    <property type="project" value="UniProtKB-EC"/>
</dbReference>
<gene>
    <name evidence="18" type="primary">ribD</name>
    <name evidence="18" type="ORF">G0Q07_05125</name>
</gene>
<dbReference type="UniPathway" id="UPA00275">
    <property type="reaction ID" value="UER00401"/>
</dbReference>
<dbReference type="SUPFAM" id="SSF53597">
    <property type="entry name" value="Dihydrofolate reductase-like"/>
    <property type="match status" value="1"/>
</dbReference>
<feature type="binding site" evidence="16">
    <location>
        <position position="87"/>
    </location>
    <ligand>
        <name>Zn(2+)</name>
        <dbReference type="ChEBI" id="CHEBI:29105"/>
        <note>catalytic</note>
    </ligand>
</feature>
<feature type="binding site" evidence="15">
    <location>
        <position position="208"/>
    </location>
    <ligand>
        <name>NADP(+)</name>
        <dbReference type="ChEBI" id="CHEBI:58349"/>
    </ligand>
</feature>
<evidence type="ECO:0000256" key="9">
    <source>
        <dbReference type="ARBA" id="ARBA00022833"/>
    </source>
</evidence>
<keyword evidence="8 13" id="KW-0378">Hydrolase</keyword>
<feature type="binding site" evidence="15">
    <location>
        <position position="204"/>
    </location>
    <ligand>
        <name>NADP(+)</name>
        <dbReference type="ChEBI" id="CHEBI:58349"/>
    </ligand>
</feature>
<dbReference type="EC" id="3.5.4.26" evidence="13"/>
<comment type="catalytic activity">
    <reaction evidence="13">
        <text>2,5-diamino-6-hydroxy-4-(5-phosphoribosylamino)-pyrimidine + H2O + H(+) = 5-amino-6-(5-phospho-D-ribosylamino)uracil + NH4(+)</text>
        <dbReference type="Rhea" id="RHEA:21868"/>
        <dbReference type="ChEBI" id="CHEBI:15377"/>
        <dbReference type="ChEBI" id="CHEBI:15378"/>
        <dbReference type="ChEBI" id="CHEBI:28938"/>
        <dbReference type="ChEBI" id="CHEBI:58453"/>
        <dbReference type="ChEBI" id="CHEBI:58614"/>
        <dbReference type="EC" id="3.5.4.26"/>
    </reaction>
</comment>
<evidence type="ECO:0000256" key="8">
    <source>
        <dbReference type="ARBA" id="ARBA00022801"/>
    </source>
</evidence>
<feature type="binding site" evidence="15">
    <location>
        <position position="212"/>
    </location>
    <ligand>
        <name>substrate</name>
    </ligand>
</feature>
<evidence type="ECO:0000259" key="17">
    <source>
        <dbReference type="PROSITE" id="PS51747"/>
    </source>
</evidence>
<keyword evidence="11 13" id="KW-0560">Oxidoreductase</keyword>
<evidence type="ECO:0000256" key="13">
    <source>
        <dbReference type="PIRNR" id="PIRNR006769"/>
    </source>
</evidence>
<evidence type="ECO:0000256" key="12">
    <source>
        <dbReference type="ARBA" id="ARBA00023268"/>
    </source>
</evidence>
<dbReference type="GO" id="GO:0008703">
    <property type="term" value="F:5-amino-6-(5-phosphoribosylamino)uracil reductase activity"/>
    <property type="evidence" value="ECO:0007669"/>
    <property type="project" value="UniProtKB-EC"/>
</dbReference>
<feature type="binding site" evidence="15">
    <location>
        <position position="157"/>
    </location>
    <ligand>
        <name>NADP(+)</name>
        <dbReference type="ChEBI" id="CHEBI:58349"/>
    </ligand>
</feature>
<evidence type="ECO:0000256" key="5">
    <source>
        <dbReference type="ARBA" id="ARBA00007417"/>
    </source>
</evidence>
<dbReference type="InterPro" id="IPR002734">
    <property type="entry name" value="RibDG_C"/>
</dbReference>
<keyword evidence="7 13" id="KW-0479">Metal-binding</keyword>
<evidence type="ECO:0000256" key="10">
    <source>
        <dbReference type="ARBA" id="ARBA00022857"/>
    </source>
</evidence>
<keyword evidence="19" id="KW-1185">Reference proteome</keyword>
<evidence type="ECO:0000256" key="11">
    <source>
        <dbReference type="ARBA" id="ARBA00023002"/>
    </source>
</evidence>
<dbReference type="PANTHER" id="PTHR38011">
    <property type="entry name" value="DIHYDROFOLATE REDUCTASE FAMILY PROTEIN (AFU_ORTHOLOGUE AFUA_8G06820)"/>
    <property type="match status" value="1"/>
</dbReference>
<dbReference type="PROSITE" id="PS00903">
    <property type="entry name" value="CYT_DCMP_DEAMINASES_1"/>
    <property type="match status" value="1"/>
</dbReference>
<keyword evidence="10 13" id="KW-0521">NADP</keyword>
<dbReference type="Pfam" id="PF00383">
    <property type="entry name" value="dCMP_cyt_deam_1"/>
    <property type="match status" value="1"/>
</dbReference>
<dbReference type="InterPro" id="IPR016193">
    <property type="entry name" value="Cytidine_deaminase-like"/>
</dbReference>
<dbReference type="PIRSF" id="PIRSF006769">
    <property type="entry name" value="RibD"/>
    <property type="match status" value="1"/>
</dbReference>
<feature type="binding site" evidence="15">
    <location>
        <position position="192"/>
    </location>
    <ligand>
        <name>substrate</name>
    </ligand>
</feature>
<name>A0A6C0RAN4_9BACT</name>
<dbReference type="InterPro" id="IPR002125">
    <property type="entry name" value="CMP_dCMP_dom"/>
</dbReference>
<protein>
    <recommendedName>
        <fullName evidence="13">Riboflavin biosynthesis protein RibD</fullName>
    </recommendedName>
    <domain>
        <recommendedName>
            <fullName evidence="13">Diaminohydroxyphosphoribosylaminopyrimidine deaminase</fullName>
            <shortName evidence="13">DRAP deaminase</shortName>
            <ecNumber evidence="13">3.5.4.26</ecNumber>
        </recommendedName>
        <alternativeName>
            <fullName evidence="13">Riboflavin-specific deaminase</fullName>
        </alternativeName>
    </domain>
    <domain>
        <recommendedName>
            <fullName evidence="13">5-amino-6-(5-phosphoribosylamino)uracil reductase</fullName>
            <ecNumber evidence="13">1.1.1.193</ecNumber>
        </recommendedName>
        <alternativeName>
            <fullName evidence="13">HTP reductase</fullName>
        </alternativeName>
    </domain>
</protein>
<dbReference type="GO" id="GO:0008270">
    <property type="term" value="F:zinc ion binding"/>
    <property type="evidence" value="ECO:0007669"/>
    <property type="project" value="InterPro"/>
</dbReference>
<comment type="pathway">
    <text evidence="2 13">Cofactor biosynthesis; riboflavin biosynthesis; 5-amino-6-(D-ribitylamino)uracil from GTP: step 2/4.</text>
</comment>
<evidence type="ECO:0000256" key="4">
    <source>
        <dbReference type="ARBA" id="ARBA00005259"/>
    </source>
</evidence>
<dbReference type="EMBL" id="CP048409">
    <property type="protein sequence ID" value="QIA07147.1"/>
    <property type="molecule type" value="Genomic_DNA"/>
</dbReference>
<keyword evidence="12" id="KW-0511">Multifunctional enzyme</keyword>
<dbReference type="GO" id="GO:0009231">
    <property type="term" value="P:riboflavin biosynthetic process"/>
    <property type="evidence" value="ECO:0007669"/>
    <property type="project" value="UniProtKB-UniPathway"/>
</dbReference>
<dbReference type="InterPro" id="IPR004794">
    <property type="entry name" value="Eubact_RibD"/>
</dbReference>
<comment type="catalytic activity">
    <reaction evidence="13">
        <text>5-amino-6-(5-phospho-D-ribitylamino)uracil + NADP(+) = 5-amino-6-(5-phospho-D-ribosylamino)uracil + NADPH + H(+)</text>
        <dbReference type="Rhea" id="RHEA:17845"/>
        <dbReference type="ChEBI" id="CHEBI:15378"/>
        <dbReference type="ChEBI" id="CHEBI:57783"/>
        <dbReference type="ChEBI" id="CHEBI:58349"/>
        <dbReference type="ChEBI" id="CHEBI:58421"/>
        <dbReference type="ChEBI" id="CHEBI:58453"/>
        <dbReference type="EC" id="1.1.1.193"/>
    </reaction>
</comment>
<dbReference type="AlphaFoldDB" id="A0A6C0RAN4"/>
<dbReference type="FunFam" id="3.40.140.10:FF:000025">
    <property type="entry name" value="Riboflavin biosynthesis protein RibD"/>
    <property type="match status" value="1"/>
</dbReference>
<comment type="function">
    <text evidence="1 13">Converts 2,5-diamino-6-(ribosylamino)-4(3h)-pyrimidinone 5'-phosphate into 5-amino-6-(ribosylamino)-2,4(1h,3h)-pyrimidinedione 5'-phosphate.</text>
</comment>
<dbReference type="KEGG" id="drc:G0Q07_05125"/>
<dbReference type="Gene3D" id="3.40.140.10">
    <property type="entry name" value="Cytidine Deaminase, domain 2"/>
    <property type="match status" value="1"/>
</dbReference>
<keyword evidence="9 13" id="KW-0862">Zinc</keyword>
<dbReference type="Pfam" id="PF01872">
    <property type="entry name" value="RibD_C"/>
    <property type="match status" value="1"/>
</dbReference>
<comment type="pathway">
    <text evidence="3 13">Cofactor biosynthesis; riboflavin biosynthesis; 5-amino-6-(D-ribitylamino)uracil from GTP: step 3/4.</text>
</comment>
<organism evidence="18 19">
    <name type="scientific">Draconibacterium halophilum</name>
    <dbReference type="NCBI Taxonomy" id="2706887"/>
    <lineage>
        <taxon>Bacteria</taxon>
        <taxon>Pseudomonadati</taxon>
        <taxon>Bacteroidota</taxon>
        <taxon>Bacteroidia</taxon>
        <taxon>Marinilabiliales</taxon>
        <taxon>Prolixibacteraceae</taxon>
        <taxon>Draconibacterium</taxon>
    </lineage>
</organism>
<evidence type="ECO:0000313" key="19">
    <source>
        <dbReference type="Proteomes" id="UP000474630"/>
    </source>
</evidence>
<proteinExistence type="inferred from homology"/>
<feature type="binding site" evidence="16">
    <location>
        <position position="78"/>
    </location>
    <ligand>
        <name>Zn(2+)</name>
        <dbReference type="ChEBI" id="CHEBI:29105"/>
        <note>catalytic</note>
    </ligand>
</feature>
<feature type="binding site" evidence="15">
    <location>
        <position position="215"/>
    </location>
    <ligand>
        <name>substrate</name>
    </ligand>
</feature>
<evidence type="ECO:0000256" key="2">
    <source>
        <dbReference type="ARBA" id="ARBA00004882"/>
    </source>
</evidence>
<sequence length="349" mass="38985">MTTEEKYMARCIELARLGAGHVSPNPMVGCVIVYNNTIIGEGYHQKHGQAHAEVNAINSVTDAEKLKESTIYVSLEPCAHYGLTPPCSNLIIQKQIPRVVIGSIDPFAKVAGKGIEKLQNAGVEVKTGILKKECDELNRRFFTFHQKQRPYILLKWAQTTDGFIDVERSAENYGEPTWITGPRALLRVHQMRAEEDAIIVGTNTAEKDNPSLTVRLIKGKNPLRIVLDRELRLNKKLNLFDNSTETIVFNALKNHTHNKTEFIKIDFSAQLLPQMLEVLHQKNVLSLIVEGGRQLLHTFIDAGLWDEAHVYTGHMQFGSGIKAPSLPGTTGQSESIGKDKLVIYRNTAI</sequence>
<comment type="similarity">
    <text evidence="4 13">In the N-terminal section; belongs to the cytidine and deoxycytidylate deaminase family.</text>
</comment>
<evidence type="ECO:0000313" key="18">
    <source>
        <dbReference type="EMBL" id="QIA07147.1"/>
    </source>
</evidence>